<dbReference type="InterPro" id="IPR023614">
    <property type="entry name" value="Porin_dom_sf"/>
</dbReference>
<evidence type="ECO:0000313" key="7">
    <source>
        <dbReference type="Proteomes" id="UP001589645"/>
    </source>
</evidence>
<dbReference type="Gene3D" id="2.40.160.10">
    <property type="entry name" value="Porin"/>
    <property type="match status" value="1"/>
</dbReference>
<dbReference type="InterPro" id="IPR050298">
    <property type="entry name" value="Gram-neg_bact_OMP"/>
</dbReference>
<gene>
    <name evidence="6" type="ORF">ACFFUV_05500</name>
</gene>
<dbReference type="PANTHER" id="PTHR34501:SF2">
    <property type="entry name" value="OUTER MEMBRANE PORIN F-RELATED"/>
    <property type="match status" value="1"/>
</dbReference>
<protein>
    <submittedName>
        <fullName evidence="6">Porin</fullName>
    </submittedName>
</protein>
<keyword evidence="2 4" id="KW-0732">Signal</keyword>
<accession>A0ABV5HL01</accession>
<keyword evidence="7" id="KW-1185">Reference proteome</keyword>
<keyword evidence="3" id="KW-0472">Membrane</keyword>
<evidence type="ECO:0000256" key="2">
    <source>
        <dbReference type="ARBA" id="ARBA00022729"/>
    </source>
</evidence>
<dbReference type="PANTHER" id="PTHR34501">
    <property type="entry name" value="PROTEIN YDDL-RELATED"/>
    <property type="match status" value="1"/>
</dbReference>
<evidence type="ECO:0000256" key="3">
    <source>
        <dbReference type="ARBA" id="ARBA00023136"/>
    </source>
</evidence>
<feature type="signal peptide" evidence="4">
    <location>
        <begin position="1"/>
        <end position="20"/>
    </location>
</feature>
<evidence type="ECO:0000256" key="1">
    <source>
        <dbReference type="ARBA" id="ARBA00004571"/>
    </source>
</evidence>
<dbReference type="InterPro" id="IPR033900">
    <property type="entry name" value="Gram_neg_porin_domain"/>
</dbReference>
<comment type="subcellular location">
    <subcellularLocation>
        <location evidence="1">Cell outer membrane</location>
        <topology evidence="1">Multi-pass membrane protein</topology>
    </subcellularLocation>
</comment>
<name>A0ABV5HL01_9VIBR</name>
<organism evidence="6 7">
    <name type="scientific">Vibrio olivae</name>
    <dbReference type="NCBI Taxonomy" id="1243002"/>
    <lineage>
        <taxon>Bacteria</taxon>
        <taxon>Pseudomonadati</taxon>
        <taxon>Pseudomonadota</taxon>
        <taxon>Gammaproteobacteria</taxon>
        <taxon>Vibrionales</taxon>
        <taxon>Vibrionaceae</taxon>
        <taxon>Vibrio</taxon>
    </lineage>
</organism>
<dbReference type="Proteomes" id="UP001589645">
    <property type="component" value="Unassembled WGS sequence"/>
</dbReference>
<feature type="domain" description="Porin" evidence="5">
    <location>
        <begin position="7"/>
        <end position="310"/>
    </location>
</feature>
<dbReference type="CDD" id="cd00342">
    <property type="entry name" value="gram_neg_porins"/>
    <property type="match status" value="1"/>
</dbReference>
<evidence type="ECO:0000313" key="6">
    <source>
        <dbReference type="EMBL" id="MFB9134427.1"/>
    </source>
</evidence>
<comment type="caution">
    <text evidence="6">The sequence shown here is derived from an EMBL/GenBank/DDBJ whole genome shotgun (WGS) entry which is preliminary data.</text>
</comment>
<feature type="chain" id="PRO_5045061058" evidence="4">
    <location>
        <begin position="21"/>
        <end position="325"/>
    </location>
</feature>
<evidence type="ECO:0000256" key="4">
    <source>
        <dbReference type="SAM" id="SignalP"/>
    </source>
</evidence>
<sequence>MKKTLLAMVVAATAAGSVNAAELLKTDAASVDFYGQLREAIYASDNDDTGPSVDNGSSRAGISASYEISEGLDLVGKVEFYVRGDMSTRKHYIGVSSDTYGSVVFGKNSPLADDIYGAEYSYEFGSADKFLYNTALNNDTFWQENMIKYELVKDAYWVKASYNLPEKSKDKETGVVSQTAYEMYELFAGTSFGDLSVHTGGIIMNDSTGTSSTKYTTYEFTAEYALGDSTLGATYAYNKEEEGSADTDSNAFNLGAMVPVADKTTVYGGVQFLDEEADNSDQTKGYAGVEYKFASWGRTYVEYGYSKKDGSDAENNMAIGARVYW</sequence>
<dbReference type="RefSeq" id="WP_390190323.1">
    <property type="nucleotide sequence ID" value="NZ_JBHMEP010000001.1"/>
</dbReference>
<proteinExistence type="predicted"/>
<dbReference type="SUPFAM" id="SSF56935">
    <property type="entry name" value="Porins"/>
    <property type="match status" value="1"/>
</dbReference>
<reference evidence="6 7" key="1">
    <citation type="submission" date="2024-09" db="EMBL/GenBank/DDBJ databases">
        <authorList>
            <person name="Sun Q."/>
            <person name="Mori K."/>
        </authorList>
    </citation>
    <scope>NUCLEOTIDE SEQUENCE [LARGE SCALE GENOMIC DNA]</scope>
    <source>
        <strain evidence="6 7">CECT 8064</strain>
    </source>
</reference>
<dbReference type="Pfam" id="PF13609">
    <property type="entry name" value="Porin_4"/>
    <property type="match status" value="1"/>
</dbReference>
<evidence type="ECO:0000259" key="5">
    <source>
        <dbReference type="Pfam" id="PF13609"/>
    </source>
</evidence>
<dbReference type="EMBL" id="JBHMEP010000001">
    <property type="protein sequence ID" value="MFB9134427.1"/>
    <property type="molecule type" value="Genomic_DNA"/>
</dbReference>